<organism evidence="1">
    <name type="scientific">uncultured Sulfurovum sp</name>
    <dbReference type="NCBI Taxonomy" id="269237"/>
    <lineage>
        <taxon>Bacteria</taxon>
        <taxon>Pseudomonadati</taxon>
        <taxon>Campylobacterota</taxon>
        <taxon>Epsilonproteobacteria</taxon>
        <taxon>Campylobacterales</taxon>
        <taxon>Sulfurovaceae</taxon>
        <taxon>Sulfurovum</taxon>
        <taxon>environmental samples</taxon>
    </lineage>
</organism>
<protein>
    <recommendedName>
        <fullName evidence="2">Cytochrome c domain-containing protein</fullName>
    </recommendedName>
</protein>
<dbReference type="EMBL" id="CACVAS010000117">
    <property type="protein sequence ID" value="CAA6823836.1"/>
    <property type="molecule type" value="Genomic_DNA"/>
</dbReference>
<dbReference type="AlphaFoldDB" id="A0A6S6U8C6"/>
<name>A0A6S6U8C6_9BACT</name>
<gene>
    <name evidence="1" type="ORF">HELGO_WM991</name>
</gene>
<sequence length="109" mass="12754">MVKILLIFVLTTILSFGDVYENNCVKCHNTLSLSLQETFKKYLLVYSGEENIKAGIKHYLKYPSKDISVMSKLFKKIYGIKEKTTLNEEELNQAIDSYWDRYKVFGKLK</sequence>
<accession>A0A6S6U8C6</accession>
<proteinExistence type="predicted"/>
<reference evidence="1" key="1">
    <citation type="submission" date="2020-01" db="EMBL/GenBank/DDBJ databases">
        <authorList>
            <person name="Meier V. D."/>
            <person name="Meier V D."/>
        </authorList>
    </citation>
    <scope>NUCLEOTIDE SEQUENCE</scope>
    <source>
        <strain evidence="1">HLG_WM_MAG_01</strain>
    </source>
</reference>
<evidence type="ECO:0000313" key="1">
    <source>
        <dbReference type="EMBL" id="CAA6823836.1"/>
    </source>
</evidence>
<evidence type="ECO:0008006" key="2">
    <source>
        <dbReference type="Google" id="ProtNLM"/>
    </source>
</evidence>